<keyword evidence="3" id="KW-1185">Reference proteome</keyword>
<evidence type="ECO:0008006" key="4">
    <source>
        <dbReference type="Google" id="ProtNLM"/>
    </source>
</evidence>
<dbReference type="OrthoDB" id="635358at2"/>
<dbReference type="AlphaFoldDB" id="A0A2D1U0B0"/>
<dbReference type="Proteomes" id="UP000223749">
    <property type="component" value="Chromosome"/>
</dbReference>
<accession>A0A2D1U0B0</accession>
<keyword evidence="1" id="KW-0732">Signal</keyword>
<gene>
    <name evidence="2" type="ORF">CPT03_00525</name>
</gene>
<protein>
    <recommendedName>
        <fullName evidence="4">Ig-like domain-containing protein</fullName>
    </recommendedName>
</protein>
<feature type="chain" id="PRO_5013662491" description="Ig-like domain-containing protein" evidence="1">
    <location>
        <begin position="19"/>
        <end position="1133"/>
    </location>
</feature>
<evidence type="ECO:0000313" key="3">
    <source>
        <dbReference type="Proteomes" id="UP000223749"/>
    </source>
</evidence>
<reference evidence="2 3" key="1">
    <citation type="submission" date="2017-10" db="EMBL/GenBank/DDBJ databases">
        <title>Whole genome of Pedobacter ginsengisoli T01R-27 isolated from tomato rhizosphere.</title>
        <authorList>
            <person name="Weon H.-Y."/>
            <person name="Lee S.A."/>
            <person name="Sang M.K."/>
            <person name="Song J."/>
        </authorList>
    </citation>
    <scope>NUCLEOTIDE SEQUENCE [LARGE SCALE GENOMIC DNA]</scope>
    <source>
        <strain evidence="2 3">T01R-27</strain>
    </source>
</reference>
<dbReference type="RefSeq" id="WP_099437009.1">
    <property type="nucleotide sequence ID" value="NZ_CP024091.1"/>
</dbReference>
<organism evidence="2 3">
    <name type="scientific">Pedobacter ginsengisoli</name>
    <dbReference type="NCBI Taxonomy" id="363852"/>
    <lineage>
        <taxon>Bacteria</taxon>
        <taxon>Pseudomonadati</taxon>
        <taxon>Bacteroidota</taxon>
        <taxon>Sphingobacteriia</taxon>
        <taxon>Sphingobacteriales</taxon>
        <taxon>Sphingobacteriaceae</taxon>
        <taxon>Pedobacter</taxon>
    </lineage>
</organism>
<dbReference type="EMBL" id="CP024091">
    <property type="protein sequence ID" value="ATP55055.1"/>
    <property type="molecule type" value="Genomic_DNA"/>
</dbReference>
<feature type="signal peptide" evidence="1">
    <location>
        <begin position="1"/>
        <end position="18"/>
    </location>
</feature>
<proteinExistence type="predicted"/>
<dbReference type="InterPro" id="IPR026341">
    <property type="entry name" value="T9SS_type_B"/>
</dbReference>
<evidence type="ECO:0000256" key="1">
    <source>
        <dbReference type="SAM" id="SignalP"/>
    </source>
</evidence>
<sequence length="1133" mass="121427">MRFTLILILLCLNFNAFSNTFVVTSNADSGVGTLRDALQKAAANGVSEKDYIHFNLPGSTEIDRTVVALTPLPLLSSNLVIDGTTQPNGSFGVTNSRVRIFSKISQINDRSTLKGDAIDNLEIYGLWINNLYEGGTSTNAIEILNSGKIIIGGNNKGNFFQNGITISKTKEFIFKSNVCFSSVDGNVGNWGRIYLEAVDKILIGGNENEGNMIAGVLQVHSDQVNISDTRPKYIDISYNNIGANYARNHSDRSFGVEEPRIEIQGSFDNGQPIFNEHHILIKKNVIAACNSDVVIISAVSGTVAIQGNSFNTDLTGTLDFSPANFSFRIAIVLSTKAQCLIGGDNEGDGNIINAQINGVYDANFPEGTCKVSRNRMFCLYGLPFLIHSDIDDVPVVEITSSPFETLSGTATPGADVELFYDDACSGCTPEIYLATVKSDANGKWIYLGSISGAVVASATLNNQTSLFTEAALNMDGLKVINASCGLANGSISGIESMNSQVYKWVNELGTPVGDKLNITRLKPGKYKLILGEGNCSKESPFIDIKDLTPVFDDRNIIVTNSSCGQKNGSIKNLLVGMVDPGALKLKWLDKNNQELGTSADLVNVPSGEYILEARYSGSNCIKTYGPVVLTNQSGPSIDLSGAIFKNATCGGSNGSITNVKVAGTGSITYTWKNAAGVTVGTTKDLINVQSGWYVLEVKDGTACLVLGSAPVQVKETNGITIDEANAKLIPVACNSTSGGITGLIVTGATTYKWMNQANLEVGHSLNLTGIGVGKYHLLASNASGCTKQSLVYEVKELPSTLFDVQAVGGSSAYCNQSNGTISIKVNGLLQPLGVRWVNASGTTVGNSMILTALAGSYKLYLTDNNNCESFYREFSILNVDPAVINRGEEKVTNDQCNLGKGSIKAPGISGIPPYSYFWSDNNGQQIGSGPVLENISAGNYSLTISDALVCSKQTILYTVLNEEKTLLPPILNDLKICAPGDAFIQVMQPGIGTYVLYNENGIRLDQSKSGTFKVNILNSQNYFISQVVGLCESPTGRIRVTIENEGLSKVPNAISPNNDGHNDIWLIPDMINYPKGTVFIFNRYGQKVFASTGYKQPFDGRQNGKDLPVGTYYYIIDLKRACGLLKGSITIIR</sequence>
<dbReference type="KEGG" id="pgs:CPT03_00525"/>
<evidence type="ECO:0000313" key="2">
    <source>
        <dbReference type="EMBL" id="ATP55055.1"/>
    </source>
</evidence>
<dbReference type="NCBIfam" id="TIGR04131">
    <property type="entry name" value="Bac_Flav_CTERM"/>
    <property type="match status" value="1"/>
</dbReference>
<name>A0A2D1U0B0_9SPHI</name>
<dbReference type="Pfam" id="PF13585">
    <property type="entry name" value="CHU_C"/>
    <property type="match status" value="1"/>
</dbReference>